<dbReference type="Gene3D" id="3.40.50.720">
    <property type="entry name" value="NAD(P)-binding Rossmann-like Domain"/>
    <property type="match status" value="1"/>
</dbReference>
<sequence>MATYLVTQATGEQGQWVVKHLLAGNAKVHAVVRNLKKVPSILKAPGVTLFQGESKNYDEIFKAAQGCTGVFLNTFPIPGLEVLQARTVVEACEKAGVESIVVSTTISAGNKAVWDDEATDKAQLREYFVSKAEVEETVRGAKFKAYTILRPAILHQDFLLPGAPQNYPRLPTHGELDHAFDDGALAPLTDAHDVGKYAAAALQDQAKFGGQEIELRNETLTMEEARNLLAKISGRNVGLRKRTPAEVEDARLTVFGQRFQLLASAKDFSTPLATAKEVQSKFGIPFTPLEASLQRDKARLLECLPAQ</sequence>
<proteinExistence type="inferred from homology"/>
<dbReference type="PANTHER" id="PTHR42748">
    <property type="entry name" value="NITROGEN METABOLITE REPRESSION PROTEIN NMRA FAMILY MEMBER"/>
    <property type="match status" value="1"/>
</dbReference>
<gene>
    <name evidence="4" type="ORF">QQS21_001977</name>
</gene>
<keyword evidence="2" id="KW-0521">NADP</keyword>
<dbReference type="Proteomes" id="UP001251528">
    <property type="component" value="Unassembled WGS sequence"/>
</dbReference>
<reference evidence="4" key="1">
    <citation type="submission" date="2023-06" db="EMBL/GenBank/DDBJ databases">
        <title>Conoideocrella luteorostrata (Hypocreales: Clavicipitaceae), a potential biocontrol fungus for elongate hemlock scale in United States Christmas tree production areas.</title>
        <authorList>
            <person name="Barrett H."/>
            <person name="Lovett B."/>
            <person name="Macias A.M."/>
            <person name="Stajich J.E."/>
            <person name="Kasson M.T."/>
        </authorList>
    </citation>
    <scope>NUCLEOTIDE SEQUENCE</scope>
    <source>
        <strain evidence="4">ARSEF 14590</strain>
    </source>
</reference>
<dbReference type="PANTHER" id="PTHR42748:SF7">
    <property type="entry name" value="NMRA LIKE REDOX SENSOR 1-RELATED"/>
    <property type="match status" value="1"/>
</dbReference>
<evidence type="ECO:0000313" key="4">
    <source>
        <dbReference type="EMBL" id="KAK2612012.1"/>
    </source>
</evidence>
<evidence type="ECO:0000256" key="1">
    <source>
        <dbReference type="ARBA" id="ARBA00006328"/>
    </source>
</evidence>
<comment type="similarity">
    <text evidence="1">Belongs to the NmrA-type oxidoreductase family.</text>
</comment>
<keyword evidence="5" id="KW-1185">Reference proteome</keyword>
<dbReference type="Pfam" id="PF05368">
    <property type="entry name" value="NmrA"/>
    <property type="match status" value="1"/>
</dbReference>
<comment type="caution">
    <text evidence="4">The sequence shown here is derived from an EMBL/GenBank/DDBJ whole genome shotgun (WGS) entry which is preliminary data.</text>
</comment>
<organism evidence="4 5">
    <name type="scientific">Conoideocrella luteorostrata</name>
    <dbReference type="NCBI Taxonomy" id="1105319"/>
    <lineage>
        <taxon>Eukaryota</taxon>
        <taxon>Fungi</taxon>
        <taxon>Dikarya</taxon>
        <taxon>Ascomycota</taxon>
        <taxon>Pezizomycotina</taxon>
        <taxon>Sordariomycetes</taxon>
        <taxon>Hypocreomycetidae</taxon>
        <taxon>Hypocreales</taxon>
        <taxon>Clavicipitaceae</taxon>
        <taxon>Conoideocrella</taxon>
    </lineage>
</organism>
<dbReference type="InterPro" id="IPR008030">
    <property type="entry name" value="NmrA-like"/>
</dbReference>
<dbReference type="AlphaFoldDB" id="A0AAJ0FX01"/>
<accession>A0AAJ0FX01</accession>
<dbReference type="EMBL" id="JASWJB010000022">
    <property type="protein sequence ID" value="KAK2612012.1"/>
    <property type="molecule type" value="Genomic_DNA"/>
</dbReference>
<evidence type="ECO:0000313" key="5">
    <source>
        <dbReference type="Proteomes" id="UP001251528"/>
    </source>
</evidence>
<protein>
    <recommendedName>
        <fullName evidence="3">NmrA-like domain-containing protein</fullName>
    </recommendedName>
</protein>
<name>A0AAJ0FX01_9HYPO</name>
<dbReference type="InterPro" id="IPR036291">
    <property type="entry name" value="NAD(P)-bd_dom_sf"/>
</dbReference>
<dbReference type="InterPro" id="IPR051164">
    <property type="entry name" value="NmrA-like_oxidored"/>
</dbReference>
<feature type="domain" description="NmrA-like" evidence="3">
    <location>
        <begin position="5"/>
        <end position="247"/>
    </location>
</feature>
<evidence type="ECO:0000256" key="2">
    <source>
        <dbReference type="ARBA" id="ARBA00022857"/>
    </source>
</evidence>
<dbReference type="SUPFAM" id="SSF51735">
    <property type="entry name" value="NAD(P)-binding Rossmann-fold domains"/>
    <property type="match status" value="1"/>
</dbReference>
<evidence type="ECO:0000259" key="3">
    <source>
        <dbReference type="Pfam" id="PF05368"/>
    </source>
</evidence>